<dbReference type="GO" id="GO:0003700">
    <property type="term" value="F:DNA-binding transcription factor activity"/>
    <property type="evidence" value="ECO:0007669"/>
    <property type="project" value="TreeGrafter"/>
</dbReference>
<dbReference type="Pfam" id="PF00532">
    <property type="entry name" value="Peripla_BP_1"/>
    <property type="match status" value="1"/>
</dbReference>
<dbReference type="SMART" id="SM00354">
    <property type="entry name" value="HTH_LACI"/>
    <property type="match status" value="1"/>
</dbReference>
<dbReference type="GO" id="GO:0000976">
    <property type="term" value="F:transcription cis-regulatory region binding"/>
    <property type="evidence" value="ECO:0007669"/>
    <property type="project" value="TreeGrafter"/>
</dbReference>
<organism evidence="5">
    <name type="scientific">mine drainage metagenome</name>
    <dbReference type="NCBI Taxonomy" id="410659"/>
    <lineage>
        <taxon>unclassified sequences</taxon>
        <taxon>metagenomes</taxon>
        <taxon>ecological metagenomes</taxon>
    </lineage>
</organism>
<accession>A0A1J5QB10</accession>
<comment type="caution">
    <text evidence="5">The sequence shown here is derived from an EMBL/GenBank/DDBJ whole genome shotgun (WGS) entry which is preliminary data.</text>
</comment>
<evidence type="ECO:0000313" key="5">
    <source>
        <dbReference type="EMBL" id="OIQ80846.1"/>
    </source>
</evidence>
<dbReference type="PANTHER" id="PTHR30146">
    <property type="entry name" value="LACI-RELATED TRANSCRIPTIONAL REPRESSOR"/>
    <property type="match status" value="1"/>
</dbReference>
<dbReference type="PROSITE" id="PS50932">
    <property type="entry name" value="HTH_LACI_2"/>
    <property type="match status" value="1"/>
</dbReference>
<keyword evidence="3" id="KW-0804">Transcription</keyword>
<gene>
    <name evidence="5" type="primary">cytR_8</name>
    <name evidence="5" type="ORF">GALL_373890</name>
</gene>
<keyword evidence="1" id="KW-0805">Transcription regulation</keyword>
<dbReference type="InterPro" id="IPR001761">
    <property type="entry name" value="Peripla_BP/Lac1_sug-bd_dom"/>
</dbReference>
<dbReference type="AlphaFoldDB" id="A0A1J5QB10"/>
<sequence length="339" mass="36343">MQRRVTLTDVARVAGVHPGTVSRALNEQTENQVSQSTARRVRKVAKELGYTPNTVARGLRTNRTMTIGIIVPDLTNPIFPPMVRGIDSFLAPRGYSSLVVNTDGSDATERTLFESLLERQVDGFIVATGHNNHELMIEAHARGIHAVMVNRDATGVPFPSVTGDDSQGVFDAVAHLHELGHKRMVHLAGPVGFSTSRVRADAFMAACKKFGINGHVVDTAAYGVDAGQKAMDEVLDKDSQGITAVVAGNDLLALGTYHSLRSHGLQCPEDVSVVGFNDMLFANDFQPPLTTVRSPHYEMGVEAARLLLNEIAGTLPGGAKVMLPVVLVIRGSTGAAKHR</sequence>
<dbReference type="SUPFAM" id="SSF47413">
    <property type="entry name" value="lambda repressor-like DNA-binding domains"/>
    <property type="match status" value="1"/>
</dbReference>
<evidence type="ECO:0000256" key="2">
    <source>
        <dbReference type="ARBA" id="ARBA00023125"/>
    </source>
</evidence>
<name>A0A1J5QB10_9ZZZZ</name>
<reference evidence="5" key="1">
    <citation type="submission" date="2016-10" db="EMBL/GenBank/DDBJ databases">
        <title>Sequence of Gallionella enrichment culture.</title>
        <authorList>
            <person name="Poehlein A."/>
            <person name="Muehling M."/>
            <person name="Daniel R."/>
        </authorList>
    </citation>
    <scope>NUCLEOTIDE SEQUENCE</scope>
</reference>
<dbReference type="Gene3D" id="1.10.260.40">
    <property type="entry name" value="lambda repressor-like DNA-binding domains"/>
    <property type="match status" value="1"/>
</dbReference>
<evidence type="ECO:0000256" key="1">
    <source>
        <dbReference type="ARBA" id="ARBA00023015"/>
    </source>
</evidence>
<protein>
    <submittedName>
        <fullName evidence="5">HTH-type transcriptional repressor CytR</fullName>
    </submittedName>
</protein>
<dbReference type="CDD" id="cd01392">
    <property type="entry name" value="HTH_LacI"/>
    <property type="match status" value="1"/>
</dbReference>
<proteinExistence type="predicted"/>
<evidence type="ECO:0000259" key="4">
    <source>
        <dbReference type="PROSITE" id="PS50932"/>
    </source>
</evidence>
<evidence type="ECO:0000256" key="3">
    <source>
        <dbReference type="ARBA" id="ARBA00023163"/>
    </source>
</evidence>
<dbReference type="InterPro" id="IPR000843">
    <property type="entry name" value="HTH_LacI"/>
</dbReference>
<dbReference type="InterPro" id="IPR028082">
    <property type="entry name" value="Peripla_BP_I"/>
</dbReference>
<dbReference type="SUPFAM" id="SSF53822">
    <property type="entry name" value="Periplasmic binding protein-like I"/>
    <property type="match status" value="1"/>
</dbReference>
<dbReference type="InterPro" id="IPR010982">
    <property type="entry name" value="Lambda_DNA-bd_dom_sf"/>
</dbReference>
<dbReference type="Gene3D" id="3.40.50.2300">
    <property type="match status" value="2"/>
</dbReference>
<feature type="domain" description="HTH lacI-type" evidence="4">
    <location>
        <begin position="5"/>
        <end position="61"/>
    </location>
</feature>
<dbReference type="PANTHER" id="PTHR30146:SF109">
    <property type="entry name" value="HTH-TYPE TRANSCRIPTIONAL REGULATOR GALS"/>
    <property type="match status" value="1"/>
</dbReference>
<dbReference type="Pfam" id="PF00356">
    <property type="entry name" value="LacI"/>
    <property type="match status" value="1"/>
</dbReference>
<dbReference type="EMBL" id="MLJW01001003">
    <property type="protein sequence ID" value="OIQ80846.1"/>
    <property type="molecule type" value="Genomic_DNA"/>
</dbReference>
<dbReference type="CDD" id="cd06267">
    <property type="entry name" value="PBP1_LacI_sugar_binding-like"/>
    <property type="match status" value="1"/>
</dbReference>
<keyword evidence="2" id="KW-0238">DNA-binding</keyword>